<dbReference type="GO" id="GO:0016787">
    <property type="term" value="F:hydrolase activity"/>
    <property type="evidence" value="ECO:0007669"/>
    <property type="project" value="InterPro"/>
</dbReference>
<dbReference type="InterPro" id="IPR029058">
    <property type="entry name" value="AB_hydrolase_fold"/>
</dbReference>
<dbReference type="AlphaFoldDB" id="A0A067MST7"/>
<sequence>MDDQVLHSLSNTLLSQGFHVVRFNSRGVGRSTGRASFTGLPEARDLQDVVQWSMNQVPNVGTLALVGYSHGCLPVLLHPLHPQVHTVHILISFPLSPLPLLTAFHSSTYTSALSALTSNPQARVLILYGDRDQFTAVGKYHSWVNAFKANSVDCVQVAGGDHFRRGEAGAEMRNTVKEWLNHH</sequence>
<name>A0A067MST7_BOTB1</name>
<dbReference type="InterPro" id="IPR000383">
    <property type="entry name" value="Xaa-Pro-like_dom"/>
</dbReference>
<dbReference type="STRING" id="930990.A0A067MST7"/>
<dbReference type="PANTHER" id="PTHR42103:SF2">
    <property type="entry name" value="AB HYDROLASE-1 DOMAIN-CONTAINING PROTEIN"/>
    <property type="match status" value="1"/>
</dbReference>
<evidence type="ECO:0000313" key="2">
    <source>
        <dbReference type="EMBL" id="KDQ14897.1"/>
    </source>
</evidence>
<reference evidence="3" key="1">
    <citation type="journal article" date="2014" name="Proc. Natl. Acad. Sci. U.S.A.">
        <title>Extensive sampling of basidiomycete genomes demonstrates inadequacy of the white-rot/brown-rot paradigm for wood decay fungi.</title>
        <authorList>
            <person name="Riley R."/>
            <person name="Salamov A.A."/>
            <person name="Brown D.W."/>
            <person name="Nagy L.G."/>
            <person name="Floudas D."/>
            <person name="Held B.W."/>
            <person name="Levasseur A."/>
            <person name="Lombard V."/>
            <person name="Morin E."/>
            <person name="Otillar R."/>
            <person name="Lindquist E.A."/>
            <person name="Sun H."/>
            <person name="LaButti K.M."/>
            <person name="Schmutz J."/>
            <person name="Jabbour D."/>
            <person name="Luo H."/>
            <person name="Baker S.E."/>
            <person name="Pisabarro A.G."/>
            <person name="Walton J.D."/>
            <person name="Blanchette R.A."/>
            <person name="Henrissat B."/>
            <person name="Martin F."/>
            <person name="Cullen D."/>
            <person name="Hibbett D.S."/>
            <person name="Grigoriev I.V."/>
        </authorList>
    </citation>
    <scope>NUCLEOTIDE SEQUENCE [LARGE SCALE GENOMIC DNA]</scope>
    <source>
        <strain evidence="3">FD-172 SS1</strain>
    </source>
</reference>
<feature type="domain" description="Xaa-Pro dipeptidyl-peptidase-like" evidence="1">
    <location>
        <begin position="11"/>
        <end position="79"/>
    </location>
</feature>
<organism evidence="2 3">
    <name type="scientific">Botryobasidium botryosum (strain FD-172 SS1)</name>
    <dbReference type="NCBI Taxonomy" id="930990"/>
    <lineage>
        <taxon>Eukaryota</taxon>
        <taxon>Fungi</taxon>
        <taxon>Dikarya</taxon>
        <taxon>Basidiomycota</taxon>
        <taxon>Agaricomycotina</taxon>
        <taxon>Agaricomycetes</taxon>
        <taxon>Cantharellales</taxon>
        <taxon>Botryobasidiaceae</taxon>
        <taxon>Botryobasidium</taxon>
    </lineage>
</organism>
<gene>
    <name evidence="2" type="ORF">BOTBODRAFT_332362</name>
</gene>
<dbReference type="Pfam" id="PF02129">
    <property type="entry name" value="Peptidase_S15"/>
    <property type="match status" value="1"/>
</dbReference>
<dbReference type="PANTHER" id="PTHR42103">
    <property type="entry name" value="ALPHA/BETA-HYDROLASES SUPERFAMILY PROTEIN"/>
    <property type="match status" value="1"/>
</dbReference>
<dbReference type="Proteomes" id="UP000027195">
    <property type="component" value="Unassembled WGS sequence"/>
</dbReference>
<dbReference type="SUPFAM" id="SSF53474">
    <property type="entry name" value="alpha/beta-Hydrolases"/>
    <property type="match status" value="1"/>
</dbReference>
<dbReference type="EMBL" id="KL198035">
    <property type="protein sequence ID" value="KDQ14897.1"/>
    <property type="molecule type" value="Genomic_DNA"/>
</dbReference>
<dbReference type="OrthoDB" id="10260961at2759"/>
<evidence type="ECO:0000313" key="3">
    <source>
        <dbReference type="Proteomes" id="UP000027195"/>
    </source>
</evidence>
<dbReference type="HOGENOM" id="CLU_035149_1_0_1"/>
<accession>A0A067MST7</accession>
<dbReference type="Gene3D" id="3.40.50.1820">
    <property type="entry name" value="alpha/beta hydrolase"/>
    <property type="match status" value="1"/>
</dbReference>
<keyword evidence="3" id="KW-1185">Reference proteome</keyword>
<evidence type="ECO:0000259" key="1">
    <source>
        <dbReference type="Pfam" id="PF02129"/>
    </source>
</evidence>
<proteinExistence type="predicted"/>
<dbReference type="InParanoid" id="A0A067MST7"/>
<protein>
    <recommendedName>
        <fullName evidence="1">Xaa-Pro dipeptidyl-peptidase-like domain-containing protein</fullName>
    </recommendedName>
</protein>